<dbReference type="Gene3D" id="1.10.3720.10">
    <property type="entry name" value="MetI-like"/>
    <property type="match status" value="1"/>
</dbReference>
<feature type="transmembrane region" description="Helical" evidence="7">
    <location>
        <begin position="71"/>
        <end position="100"/>
    </location>
</feature>
<evidence type="ECO:0000256" key="2">
    <source>
        <dbReference type="ARBA" id="ARBA00022448"/>
    </source>
</evidence>
<evidence type="ECO:0000256" key="3">
    <source>
        <dbReference type="ARBA" id="ARBA00022475"/>
    </source>
</evidence>
<keyword evidence="5 7" id="KW-1133">Transmembrane helix</keyword>
<evidence type="ECO:0000256" key="7">
    <source>
        <dbReference type="RuleBase" id="RU363032"/>
    </source>
</evidence>
<comment type="similarity">
    <text evidence="7">Belongs to the binding-protein-dependent transport system permease family.</text>
</comment>
<evidence type="ECO:0000259" key="8">
    <source>
        <dbReference type="PROSITE" id="PS50928"/>
    </source>
</evidence>
<reference evidence="10" key="1">
    <citation type="journal article" date="2019" name="Int. J. Syst. Evol. Microbiol.">
        <title>The Global Catalogue of Microorganisms (GCM) 10K type strain sequencing project: providing services to taxonomists for standard genome sequencing and annotation.</title>
        <authorList>
            <consortium name="The Broad Institute Genomics Platform"/>
            <consortium name="The Broad Institute Genome Sequencing Center for Infectious Disease"/>
            <person name="Wu L."/>
            <person name="Ma J."/>
        </authorList>
    </citation>
    <scope>NUCLEOTIDE SEQUENCE [LARGE SCALE GENOMIC DNA]</scope>
    <source>
        <strain evidence="10">NBRC 108725</strain>
    </source>
</reference>
<evidence type="ECO:0000313" key="9">
    <source>
        <dbReference type="EMBL" id="BDZ44464.1"/>
    </source>
</evidence>
<feature type="domain" description="ABC transmembrane type-1" evidence="8">
    <location>
        <begin position="75"/>
        <end position="266"/>
    </location>
</feature>
<dbReference type="PANTHER" id="PTHR43744:SF3">
    <property type="entry name" value="LACTOSE TRANSPORT SYSTEM PERMEASE PROTEIN LACG"/>
    <property type="match status" value="1"/>
</dbReference>
<keyword evidence="10" id="KW-1185">Reference proteome</keyword>
<comment type="subcellular location">
    <subcellularLocation>
        <location evidence="1 7">Cell membrane</location>
        <topology evidence="1 7">Multi-pass membrane protein</topology>
    </subcellularLocation>
</comment>
<sequence>MFQYTRRTLILEIVMIVVTLLMLLPFWILIVTSFKTLPEVLSSPALAPPTAPTFDNFSTLLSPESSQSAGIIQALLTSILITVGSIIGLVVLGSTAAYVLARSTRKWSTRTFFLFAIAIILPTQLGTLPLYIGAKEVGLVGSPWGMMLIYTGMLLPLSVFIYAGFFRRLPRDYEESATLDGASRFQVFSRVVFPLMSPATGTVAILAGLIVWNDFFTSLIFLSGSAWQTLPVAMYNYVGSLVSQWNLIFALVLVSMLPILIFYVFAQRKFIQGFAGGLKS</sequence>
<dbReference type="RefSeq" id="WP_286277928.1">
    <property type="nucleotide sequence ID" value="NZ_AP027731.1"/>
</dbReference>
<dbReference type="SUPFAM" id="SSF161098">
    <property type="entry name" value="MetI-like"/>
    <property type="match status" value="1"/>
</dbReference>
<dbReference type="CDD" id="cd06261">
    <property type="entry name" value="TM_PBP2"/>
    <property type="match status" value="1"/>
</dbReference>
<feature type="transmembrane region" description="Helical" evidence="7">
    <location>
        <begin position="9"/>
        <end position="30"/>
    </location>
</feature>
<protein>
    <submittedName>
        <fullName evidence="9">Sugar ABC transporter permease</fullName>
    </submittedName>
</protein>
<keyword evidence="6 7" id="KW-0472">Membrane</keyword>
<dbReference type="Pfam" id="PF00528">
    <property type="entry name" value="BPD_transp_1"/>
    <property type="match status" value="1"/>
</dbReference>
<name>A0ABN6XHW4_9MICO</name>
<evidence type="ECO:0000256" key="6">
    <source>
        <dbReference type="ARBA" id="ARBA00023136"/>
    </source>
</evidence>
<dbReference type="PANTHER" id="PTHR43744">
    <property type="entry name" value="ABC TRANSPORTER PERMEASE PROTEIN MG189-RELATED-RELATED"/>
    <property type="match status" value="1"/>
</dbReference>
<feature type="transmembrane region" description="Helical" evidence="7">
    <location>
        <begin position="245"/>
        <end position="266"/>
    </location>
</feature>
<keyword evidence="2 7" id="KW-0813">Transport</keyword>
<feature type="transmembrane region" description="Helical" evidence="7">
    <location>
        <begin position="187"/>
        <end position="212"/>
    </location>
</feature>
<proteinExistence type="inferred from homology"/>
<dbReference type="PROSITE" id="PS50928">
    <property type="entry name" value="ABC_TM1"/>
    <property type="match status" value="1"/>
</dbReference>
<feature type="transmembrane region" description="Helical" evidence="7">
    <location>
        <begin position="144"/>
        <end position="166"/>
    </location>
</feature>
<gene>
    <name evidence="9" type="ORF">GCM10025866_03730</name>
</gene>
<dbReference type="EMBL" id="AP027731">
    <property type="protein sequence ID" value="BDZ44464.1"/>
    <property type="molecule type" value="Genomic_DNA"/>
</dbReference>
<evidence type="ECO:0000256" key="4">
    <source>
        <dbReference type="ARBA" id="ARBA00022692"/>
    </source>
</evidence>
<organism evidence="9 10">
    <name type="scientific">Naasia aerilata</name>
    <dbReference type="NCBI Taxonomy" id="1162966"/>
    <lineage>
        <taxon>Bacteria</taxon>
        <taxon>Bacillati</taxon>
        <taxon>Actinomycetota</taxon>
        <taxon>Actinomycetes</taxon>
        <taxon>Micrococcales</taxon>
        <taxon>Microbacteriaceae</taxon>
        <taxon>Naasia</taxon>
    </lineage>
</organism>
<keyword evidence="3" id="KW-1003">Cell membrane</keyword>
<accession>A0ABN6XHW4</accession>
<feature type="transmembrane region" description="Helical" evidence="7">
    <location>
        <begin position="112"/>
        <end position="132"/>
    </location>
</feature>
<dbReference type="InterPro" id="IPR035906">
    <property type="entry name" value="MetI-like_sf"/>
</dbReference>
<dbReference type="InterPro" id="IPR000515">
    <property type="entry name" value="MetI-like"/>
</dbReference>
<evidence type="ECO:0000313" key="10">
    <source>
        <dbReference type="Proteomes" id="UP001321498"/>
    </source>
</evidence>
<evidence type="ECO:0000256" key="1">
    <source>
        <dbReference type="ARBA" id="ARBA00004651"/>
    </source>
</evidence>
<dbReference type="Proteomes" id="UP001321498">
    <property type="component" value="Chromosome"/>
</dbReference>
<keyword evidence="4 7" id="KW-0812">Transmembrane</keyword>
<evidence type="ECO:0000256" key="5">
    <source>
        <dbReference type="ARBA" id="ARBA00022989"/>
    </source>
</evidence>